<reference evidence="1 2" key="1">
    <citation type="submission" date="2015-11" db="EMBL/GenBank/DDBJ databases">
        <title>Genomic analysis of 38 Legionella species identifies large and diverse effector repertoires.</title>
        <authorList>
            <person name="Burstein D."/>
            <person name="Amaro F."/>
            <person name="Zusman T."/>
            <person name="Lifshitz Z."/>
            <person name="Cohen O."/>
            <person name="Gilbert J.A."/>
            <person name="Pupko T."/>
            <person name="Shuman H.A."/>
            <person name="Segal G."/>
        </authorList>
    </citation>
    <scope>NUCLEOTIDE SEQUENCE [LARGE SCALE GENOMIC DNA]</scope>
    <source>
        <strain evidence="1 2">Oak Ridge-10</strain>
    </source>
</reference>
<comment type="caution">
    <text evidence="1">The sequence shown here is derived from an EMBL/GenBank/DDBJ whole genome shotgun (WGS) entry which is preliminary data.</text>
</comment>
<dbReference type="InterPro" id="IPR051692">
    <property type="entry name" value="OMP-like"/>
</dbReference>
<dbReference type="RefSeq" id="WP_025385126.1">
    <property type="nucleotide sequence ID" value="NZ_LCUA01000019.1"/>
</dbReference>
<dbReference type="InterPro" id="IPR011250">
    <property type="entry name" value="OMP/PagP_B-barrel"/>
</dbReference>
<organism evidence="1 2">
    <name type="scientific">Legionella oakridgensis</name>
    <dbReference type="NCBI Taxonomy" id="29423"/>
    <lineage>
        <taxon>Bacteria</taxon>
        <taxon>Pseudomonadati</taxon>
        <taxon>Pseudomonadota</taxon>
        <taxon>Gammaproteobacteria</taxon>
        <taxon>Legionellales</taxon>
        <taxon>Legionellaceae</taxon>
        <taxon>Legionella</taxon>
    </lineage>
</organism>
<name>A0A0W0WYC7_9GAMM</name>
<dbReference type="Gene3D" id="2.40.160.20">
    <property type="match status" value="1"/>
</dbReference>
<dbReference type="PATRIC" id="fig|29423.5.peg.2490"/>
<evidence type="ECO:0008006" key="3">
    <source>
        <dbReference type="Google" id="ProtNLM"/>
    </source>
</evidence>
<dbReference type="SUPFAM" id="SSF56925">
    <property type="entry name" value="OMPA-like"/>
    <property type="match status" value="1"/>
</dbReference>
<gene>
    <name evidence="1" type="ORF">Loak_2372</name>
</gene>
<accession>A0A0W0WYC7</accession>
<dbReference type="AlphaFoldDB" id="A0A0W0WYC7"/>
<dbReference type="EMBL" id="LNYP01000031">
    <property type="protein sequence ID" value="KTD37236.1"/>
    <property type="molecule type" value="Genomic_DNA"/>
</dbReference>
<evidence type="ECO:0000313" key="1">
    <source>
        <dbReference type="EMBL" id="KTD37236.1"/>
    </source>
</evidence>
<protein>
    <recommendedName>
        <fullName evidence="3">Outer membrane protein beta-barrel domain-containing protein</fullName>
    </recommendedName>
</protein>
<evidence type="ECO:0000313" key="2">
    <source>
        <dbReference type="Proteomes" id="UP000054858"/>
    </source>
</evidence>
<dbReference type="PANTHER" id="PTHR34001:SF3">
    <property type="entry name" value="BLL7405 PROTEIN"/>
    <property type="match status" value="1"/>
</dbReference>
<dbReference type="PANTHER" id="PTHR34001">
    <property type="entry name" value="BLL7405 PROTEIN"/>
    <property type="match status" value="1"/>
</dbReference>
<proteinExistence type="predicted"/>
<dbReference type="Proteomes" id="UP000054858">
    <property type="component" value="Unassembled WGS sequence"/>
</dbReference>
<sequence>MKYKLLFILMWCWPLIGLGYDLSGLYLGPSIGYEFNPIEYQVISPPASDSISRRTYNAQGLVGGGVMGLGKQFNRIYLGIEVRGLVSGAEASETFNSLGGQQSLSISQENTKSAGARLGFQLNPNWMPYLYVGNVWSALKVTETNTIGSLNFNSSDSIKKTLSNPAVGGGIILPLTEALKINMNFFHVFYNDKTSHLVTLFPNFQKEAHYSPKQNIFLFDVVYLFHI</sequence>